<evidence type="ECO:0008006" key="3">
    <source>
        <dbReference type="Google" id="ProtNLM"/>
    </source>
</evidence>
<evidence type="ECO:0000313" key="1">
    <source>
        <dbReference type="EMBL" id="KAK2718252.1"/>
    </source>
</evidence>
<comment type="caution">
    <text evidence="1">The sequence shown here is derived from an EMBL/GenBank/DDBJ whole genome shotgun (WGS) entry which is preliminary data.</text>
</comment>
<gene>
    <name evidence="1" type="ORF">QYM36_005535</name>
</gene>
<keyword evidence="2" id="KW-1185">Reference proteome</keyword>
<dbReference type="GO" id="GO:1990756">
    <property type="term" value="F:ubiquitin-like ligase-substrate adaptor activity"/>
    <property type="evidence" value="ECO:0007669"/>
    <property type="project" value="TreeGrafter"/>
</dbReference>
<dbReference type="Proteomes" id="UP001187531">
    <property type="component" value="Unassembled WGS sequence"/>
</dbReference>
<dbReference type="GO" id="GO:0031461">
    <property type="term" value="C:cullin-RING ubiquitin ligase complex"/>
    <property type="evidence" value="ECO:0007669"/>
    <property type="project" value="TreeGrafter"/>
</dbReference>
<dbReference type="EMBL" id="JAVRJZ010000009">
    <property type="protein sequence ID" value="KAK2718251.1"/>
    <property type="molecule type" value="Genomic_DNA"/>
</dbReference>
<reference evidence="1" key="1">
    <citation type="submission" date="2023-07" db="EMBL/GenBank/DDBJ databases">
        <title>Chromosome-level genome assembly of Artemia franciscana.</title>
        <authorList>
            <person name="Jo E."/>
        </authorList>
    </citation>
    <scope>NUCLEOTIDE SEQUENCE</scope>
    <source>
        <tissue evidence="1">Whole body</tissue>
    </source>
</reference>
<organism evidence="1 2">
    <name type="scientific">Artemia franciscana</name>
    <name type="common">Brine shrimp</name>
    <name type="synonym">Artemia sanfranciscana</name>
    <dbReference type="NCBI Taxonomy" id="6661"/>
    <lineage>
        <taxon>Eukaryota</taxon>
        <taxon>Metazoa</taxon>
        <taxon>Ecdysozoa</taxon>
        <taxon>Arthropoda</taxon>
        <taxon>Crustacea</taxon>
        <taxon>Branchiopoda</taxon>
        <taxon>Anostraca</taxon>
        <taxon>Artemiidae</taxon>
        <taxon>Artemia</taxon>
    </lineage>
</organism>
<protein>
    <recommendedName>
        <fullName evidence="3">DET1 homolog</fullName>
    </recommendedName>
</protein>
<dbReference type="GO" id="GO:0005634">
    <property type="term" value="C:nucleus"/>
    <property type="evidence" value="ECO:0007669"/>
    <property type="project" value="TreeGrafter"/>
</dbReference>
<dbReference type="GO" id="GO:0016567">
    <property type="term" value="P:protein ubiquitination"/>
    <property type="evidence" value="ECO:0007669"/>
    <property type="project" value="TreeGrafter"/>
</dbReference>
<proteinExistence type="predicted"/>
<dbReference type="PANTHER" id="PTHR13374:SF3">
    <property type="entry name" value="DET1 HOMOLOG"/>
    <property type="match status" value="1"/>
</dbReference>
<accession>A0AA88IAG7</accession>
<sequence>MLAPHHAMEPKFKIVDGIEVLVPRKIPTQNILLKIRNRELGQRTLYNLRFERAVYQSVFPNKTFYNVERPSCFFRKFSPCGNYFIAYTADQSGIEIYSYKGAAAAGDLLECLDQDVEPSADIKQQVFDRFFALKHTVTMASTTEQLNRECSLFTDNGRFLIVASSGVVVEDPRYPRPFDDVYRNNEAIPIHPRFSLEDITVYVIDIHRGLLLDSRQFRTDKIYLAHNQGLYLYKNILSILSVQHQTIHIFQISSEGELIEVRTIGRFCHDDDEFILSSAIGRVAAVRNYREVQITGLKHRMLVFLFKEAFNESKAERKPDKWRLFYRKFQHLRWLRLWKMQLLDDNHLLLKYSSQEVVTLRAPEPNSQISFFVIYRMDTAQVLAVYENTSEEMLRMYEDYNDFFKDPGTSSDTQNIATLSNSEYARDYHATFKQTALEAKHGNRAEVVKRILGHVPIPAQSHTCSPYVDISLFSFDDRWVSPYERPKAGTDHPLRFYGRDSALYKFSITTGLPDQQPIPSARRLVAFIFHPTDPFVITVQRTNAEYVVNFHTRGV</sequence>
<name>A0AA88IAG7_ARTSF</name>
<dbReference type="GO" id="GO:0032436">
    <property type="term" value="P:positive regulation of proteasomal ubiquitin-dependent protein catabolic process"/>
    <property type="evidence" value="ECO:0007669"/>
    <property type="project" value="TreeGrafter"/>
</dbReference>
<dbReference type="EMBL" id="JAVRJZ010000009">
    <property type="protein sequence ID" value="KAK2718253.1"/>
    <property type="molecule type" value="Genomic_DNA"/>
</dbReference>
<dbReference type="EMBL" id="JAVRJZ010000009">
    <property type="protein sequence ID" value="KAK2718252.1"/>
    <property type="molecule type" value="Genomic_DNA"/>
</dbReference>
<evidence type="ECO:0000313" key="2">
    <source>
        <dbReference type="Proteomes" id="UP001187531"/>
    </source>
</evidence>
<dbReference type="AlphaFoldDB" id="A0AA88IAG7"/>
<dbReference type="PANTHER" id="PTHR13374">
    <property type="entry name" value="DET1 HOMOLOG DE-ETIOLATED-1 HOMOLOG"/>
    <property type="match status" value="1"/>
</dbReference>
<dbReference type="GO" id="GO:0031625">
    <property type="term" value="F:ubiquitin protein ligase binding"/>
    <property type="evidence" value="ECO:0007669"/>
    <property type="project" value="TreeGrafter"/>
</dbReference>
<dbReference type="InterPro" id="IPR019138">
    <property type="entry name" value="De-etiolated_protein_1_Det1"/>
</dbReference>
<dbReference type="Pfam" id="PF09737">
    <property type="entry name" value="Det1"/>
    <property type="match status" value="1"/>
</dbReference>